<keyword evidence="2" id="KW-0812">Transmembrane</keyword>
<evidence type="ECO:0000313" key="3">
    <source>
        <dbReference type="EMBL" id="REG57339.1"/>
    </source>
</evidence>
<protein>
    <submittedName>
        <fullName evidence="3">Uncharacterized protein</fullName>
    </submittedName>
</protein>
<comment type="caution">
    <text evidence="3">The sequence shown here is derived from an EMBL/GenBank/DDBJ whole genome shotgun (WGS) entry which is preliminary data.</text>
</comment>
<name>A0AAQ0KNY3_PARVE</name>
<feature type="compositionally biased region" description="Low complexity" evidence="1">
    <location>
        <begin position="81"/>
        <end position="91"/>
    </location>
</feature>
<keyword evidence="2" id="KW-0472">Membrane</keyword>
<evidence type="ECO:0000313" key="4">
    <source>
        <dbReference type="Proteomes" id="UP000256794"/>
    </source>
</evidence>
<dbReference type="RefSeq" id="WP_147307241.1">
    <property type="nucleotide sequence ID" value="NZ_CP035284.1"/>
</dbReference>
<evidence type="ECO:0000256" key="2">
    <source>
        <dbReference type="SAM" id="Phobius"/>
    </source>
</evidence>
<feature type="region of interest" description="Disordered" evidence="1">
    <location>
        <begin position="75"/>
        <end position="99"/>
    </location>
</feature>
<keyword evidence="4" id="KW-1185">Reference proteome</keyword>
<reference evidence="3 4" key="1">
    <citation type="submission" date="2018-08" db="EMBL/GenBank/DDBJ databases">
        <title>Genomic Encyclopedia of Archaeal and Bacterial Type Strains, Phase II (KMG-II): from individual species to whole genera.</title>
        <authorList>
            <person name="Goeker M."/>
        </authorList>
    </citation>
    <scope>NUCLEOTIDE SEQUENCE [LARGE SCALE GENOMIC DNA]</scope>
    <source>
        <strain evidence="3 4">DSM 582</strain>
    </source>
</reference>
<evidence type="ECO:0000256" key="1">
    <source>
        <dbReference type="SAM" id="MobiDB-lite"/>
    </source>
</evidence>
<feature type="transmembrane region" description="Helical" evidence="2">
    <location>
        <begin position="47"/>
        <end position="71"/>
    </location>
</feature>
<proteinExistence type="predicted"/>
<dbReference type="AlphaFoldDB" id="A0AAQ0KNY3"/>
<keyword evidence="2" id="KW-1133">Transmembrane helix</keyword>
<accession>A0AAQ0KNY3</accession>
<dbReference type="Proteomes" id="UP000256794">
    <property type="component" value="Unassembled WGS sequence"/>
</dbReference>
<sequence length="129" mass="12454">MVFARYALVLLGLVLCGLGVAQVQPGVPGLFPPPSPPPAMAVPGPDAADILLGLGGLIGGLVCGLIALALAGPQPPPARAPPKGATGTAPAGQPPPSLLTRSGAIRAVASAEVISACRKGRSITSSPSA</sequence>
<gene>
    <name evidence="3" type="ORF">ATH84_1001390</name>
</gene>
<dbReference type="EMBL" id="QUMX01000001">
    <property type="protein sequence ID" value="REG57339.1"/>
    <property type="molecule type" value="Genomic_DNA"/>
</dbReference>
<organism evidence="3 4">
    <name type="scientific">Paracoccus versutus</name>
    <name type="common">Thiobacillus versutus</name>
    <dbReference type="NCBI Taxonomy" id="34007"/>
    <lineage>
        <taxon>Bacteria</taxon>
        <taxon>Pseudomonadati</taxon>
        <taxon>Pseudomonadota</taxon>
        <taxon>Alphaproteobacteria</taxon>
        <taxon>Rhodobacterales</taxon>
        <taxon>Paracoccaceae</taxon>
        <taxon>Paracoccus</taxon>
    </lineage>
</organism>